<dbReference type="Pfam" id="PF00646">
    <property type="entry name" value="F-box"/>
    <property type="match status" value="1"/>
</dbReference>
<dbReference type="AlphaFoldDB" id="A0A8H7T232"/>
<dbReference type="SUPFAM" id="SSF81383">
    <property type="entry name" value="F-box domain"/>
    <property type="match status" value="1"/>
</dbReference>
<dbReference type="OrthoDB" id="6612291at2759"/>
<sequence length="410" mass="47361">MGYVGTFCQLCGVSFAIARTRGAHEPYESAWEYHGSDYVDSNYMCEATSGCRSFQREEGGDEEHVAGPGCYSGQGYCGYRLSLEEMSGCRALQCMIKKGEDWEVESDDQEFEKASNYFLTGVSDGSPDEAPAMDLKPVRHGVEEVWVSNITYDSFEDDMGFPFHPTCFEIFKRVSVERLDQVDVHGLWSWRDLEGSYEEFFEQFPRAFEVKNGNEQTWHHEPGNEYLAANPIDIPGFLILLKKSEKEFVYEGKKKLPYDTNSGVFTFTYKIGRDTFKSMHKTPPPGTASDVFSRLPNELRYMIISQLPARDIANLRLVTPAYRQLSISVFRHLIFHEMPWLWEACDLPVGNTDWYFLYTKMKFAWQNLKGVQNRKRVWKDVNEIVTRIEKYRKEGSISDGPEESEYESNE</sequence>
<protein>
    <recommendedName>
        <fullName evidence="1">F-box domain-containing protein</fullName>
    </recommendedName>
</protein>
<accession>A0A8H7T232</accession>
<reference evidence="2" key="1">
    <citation type="submission" date="2021-02" db="EMBL/GenBank/DDBJ databases">
        <title>Genome sequence Cadophora malorum strain M34.</title>
        <authorList>
            <person name="Stefanovic E."/>
            <person name="Vu D."/>
            <person name="Scully C."/>
            <person name="Dijksterhuis J."/>
            <person name="Roader J."/>
            <person name="Houbraken J."/>
        </authorList>
    </citation>
    <scope>NUCLEOTIDE SEQUENCE</scope>
    <source>
        <strain evidence="2">M34</strain>
    </source>
</reference>
<keyword evidence="3" id="KW-1185">Reference proteome</keyword>
<gene>
    <name evidence="2" type="ORF">IFR04_015985</name>
</gene>
<comment type="caution">
    <text evidence="2">The sequence shown here is derived from an EMBL/GenBank/DDBJ whole genome shotgun (WGS) entry which is preliminary data.</text>
</comment>
<evidence type="ECO:0000313" key="3">
    <source>
        <dbReference type="Proteomes" id="UP000664132"/>
    </source>
</evidence>
<dbReference type="EMBL" id="JAFJYH010000566">
    <property type="protein sequence ID" value="KAG4410883.1"/>
    <property type="molecule type" value="Genomic_DNA"/>
</dbReference>
<evidence type="ECO:0000313" key="2">
    <source>
        <dbReference type="EMBL" id="KAG4410883.1"/>
    </source>
</evidence>
<proteinExistence type="predicted"/>
<dbReference type="InterPro" id="IPR001810">
    <property type="entry name" value="F-box_dom"/>
</dbReference>
<feature type="domain" description="F-box" evidence="1">
    <location>
        <begin position="289"/>
        <end position="338"/>
    </location>
</feature>
<organism evidence="2 3">
    <name type="scientific">Cadophora malorum</name>
    <dbReference type="NCBI Taxonomy" id="108018"/>
    <lineage>
        <taxon>Eukaryota</taxon>
        <taxon>Fungi</taxon>
        <taxon>Dikarya</taxon>
        <taxon>Ascomycota</taxon>
        <taxon>Pezizomycotina</taxon>
        <taxon>Leotiomycetes</taxon>
        <taxon>Helotiales</taxon>
        <taxon>Ploettnerulaceae</taxon>
        <taxon>Cadophora</taxon>
    </lineage>
</organism>
<dbReference type="Proteomes" id="UP000664132">
    <property type="component" value="Unassembled WGS sequence"/>
</dbReference>
<dbReference type="PROSITE" id="PS50181">
    <property type="entry name" value="FBOX"/>
    <property type="match status" value="1"/>
</dbReference>
<name>A0A8H7T232_9HELO</name>
<dbReference type="InterPro" id="IPR036047">
    <property type="entry name" value="F-box-like_dom_sf"/>
</dbReference>
<evidence type="ECO:0000259" key="1">
    <source>
        <dbReference type="PROSITE" id="PS50181"/>
    </source>
</evidence>